<accession>A0A930UZT9</accession>
<evidence type="ECO:0000313" key="9">
    <source>
        <dbReference type="EMBL" id="MBF4161132.1"/>
    </source>
</evidence>
<proteinExistence type="inferred from homology"/>
<feature type="transmembrane region" description="Helical" evidence="7">
    <location>
        <begin position="370"/>
        <end position="396"/>
    </location>
</feature>
<evidence type="ECO:0000259" key="8">
    <source>
        <dbReference type="Pfam" id="PF02687"/>
    </source>
</evidence>
<dbReference type="Proteomes" id="UP000656804">
    <property type="component" value="Unassembled WGS sequence"/>
</dbReference>
<evidence type="ECO:0000256" key="3">
    <source>
        <dbReference type="ARBA" id="ARBA00022692"/>
    </source>
</evidence>
<keyword evidence="4 7" id="KW-1133">Transmembrane helix</keyword>
<dbReference type="PANTHER" id="PTHR30572:SF4">
    <property type="entry name" value="ABC TRANSPORTER PERMEASE YTRF"/>
    <property type="match status" value="1"/>
</dbReference>
<feature type="domain" description="ABC3 transporter permease C-terminal" evidence="8">
    <location>
        <begin position="280"/>
        <end position="399"/>
    </location>
</feature>
<dbReference type="AlphaFoldDB" id="A0A930UZT9"/>
<feature type="domain" description="ABC3 transporter permease C-terminal" evidence="8">
    <location>
        <begin position="750"/>
        <end position="872"/>
    </location>
</feature>
<feature type="transmembrane region" description="Helical" evidence="7">
    <location>
        <begin position="417"/>
        <end position="436"/>
    </location>
</feature>
<keyword evidence="10" id="KW-1185">Reference proteome</keyword>
<comment type="subcellular location">
    <subcellularLocation>
        <location evidence="1">Cell membrane</location>
        <topology evidence="1">Multi-pass membrane protein</topology>
    </subcellularLocation>
</comment>
<feature type="transmembrane region" description="Helical" evidence="7">
    <location>
        <begin position="749"/>
        <end position="771"/>
    </location>
</feature>
<name>A0A930UZT9_9ACTN</name>
<dbReference type="EMBL" id="JADIVZ010000002">
    <property type="protein sequence ID" value="MBF4161132.1"/>
    <property type="molecule type" value="Genomic_DNA"/>
</dbReference>
<evidence type="ECO:0000256" key="2">
    <source>
        <dbReference type="ARBA" id="ARBA00022475"/>
    </source>
</evidence>
<dbReference type="PANTHER" id="PTHR30572">
    <property type="entry name" value="MEMBRANE COMPONENT OF TRANSPORTER-RELATED"/>
    <property type="match status" value="1"/>
</dbReference>
<dbReference type="InterPro" id="IPR003838">
    <property type="entry name" value="ABC3_permease_C"/>
</dbReference>
<comment type="caution">
    <text evidence="9">The sequence shown here is derived from an EMBL/GenBank/DDBJ whole genome shotgun (WGS) entry which is preliminary data.</text>
</comment>
<dbReference type="RefSeq" id="WP_194502392.1">
    <property type="nucleotide sequence ID" value="NZ_JADIVZ010000002.1"/>
</dbReference>
<keyword evidence="3 7" id="KW-0812">Transmembrane</keyword>
<comment type="similarity">
    <text evidence="6">Belongs to the ABC-4 integral membrane protein family.</text>
</comment>
<dbReference type="Pfam" id="PF02687">
    <property type="entry name" value="FtsX"/>
    <property type="match status" value="2"/>
</dbReference>
<feature type="transmembrane region" description="Helical" evidence="7">
    <location>
        <begin position="324"/>
        <end position="350"/>
    </location>
</feature>
<evidence type="ECO:0000313" key="10">
    <source>
        <dbReference type="Proteomes" id="UP000656804"/>
    </source>
</evidence>
<reference evidence="9" key="1">
    <citation type="submission" date="2020-11" db="EMBL/GenBank/DDBJ databases">
        <title>Nocardioides sp. CBS4Y-1, whole genome shotgun sequence.</title>
        <authorList>
            <person name="Tuo L."/>
        </authorList>
    </citation>
    <scope>NUCLEOTIDE SEQUENCE</scope>
    <source>
        <strain evidence="9">CBS4Y-1</strain>
    </source>
</reference>
<protein>
    <submittedName>
        <fullName evidence="9">ABC transporter permease</fullName>
    </submittedName>
</protein>
<dbReference type="GO" id="GO:0005886">
    <property type="term" value="C:plasma membrane"/>
    <property type="evidence" value="ECO:0007669"/>
    <property type="project" value="UniProtKB-SubCell"/>
</dbReference>
<keyword evidence="2" id="KW-1003">Cell membrane</keyword>
<evidence type="ECO:0000256" key="1">
    <source>
        <dbReference type="ARBA" id="ARBA00004651"/>
    </source>
</evidence>
<evidence type="ECO:0000256" key="7">
    <source>
        <dbReference type="SAM" id="Phobius"/>
    </source>
</evidence>
<feature type="transmembrane region" description="Helical" evidence="7">
    <location>
        <begin position="275"/>
        <end position="299"/>
    </location>
</feature>
<organism evidence="9 10">
    <name type="scientific">Nocardioides acrostichi</name>
    <dbReference type="NCBI Taxonomy" id="2784339"/>
    <lineage>
        <taxon>Bacteria</taxon>
        <taxon>Bacillati</taxon>
        <taxon>Actinomycetota</taxon>
        <taxon>Actinomycetes</taxon>
        <taxon>Propionibacteriales</taxon>
        <taxon>Nocardioidaceae</taxon>
        <taxon>Nocardioides</taxon>
    </lineage>
</organism>
<evidence type="ECO:0000256" key="4">
    <source>
        <dbReference type="ARBA" id="ARBA00022989"/>
    </source>
</evidence>
<sequence length="882" mass="91316">MSGRLTSWRLALRLARRDARRSWVRSGLVLVLIALPVLAVTAAATLYETHQMTGSEGVDRRLGTAAAKVYTYRHAADVAQTADPETGGASWATRRRATPPTERQVLDTLGGERRAVPIATGYLRYRTAEGMGDAQSVATDFDDPLTAGIATLSSGHWPESDDEVVVSQALLDRDPGEQLTLRGGTKLDIVGTAESTSYRDTAFVFARPGVLPTTGSSGDQAWLVAGGPVVWQQVRQLNDLGAFVVSRAVLADPPSASQLDPDMQYSDAGIDSAELTILVLIVVMVLIEVVLLAGPAFAVGARQQTRTLALIAAAGGTPRQARRVILASGVVLGAAGAVLGVVLGIAAARALQPLVQHFDVQRFGPFDVPWLPLGGVAAFGLVSALLAAVVPAFIASRQNVVAVLGGRRGDTRASRRSPLIGLVLVGVAVALAALGVRRASGMGGGGEVPIALSAVVAVLGMILLAPVAVVALARLAGRLPLPLRFAARDAARHRTRTVPAVAAVAATVAGVVALGISITSDEAENRETYTPRLAMGQASVTDYAQKADWPAYLAAAREVAPESGPTLIRGIPSGGRTYVDFRARFVGQPRSMLSSWGGELATSVVVARDPADVDALGLDAEAAGRARRALAAGQPVVFADRAVPDGPARLTVKQQAPRERRMTTLGQVQVDAVAVPVAQAYAPVQAVLPTSVARRLHAPVADVGVLVPGGLSSAQQQDLSEKVAAISSRAEVYVERGYQADSAVVIIKLILAGLGAVLMLGGTLTATFLALSDAKPDLATLAAVGARPRTRRGVAGGYALVVGLVGSVLGALIGAIPGLAITYPLTDRSGYFSGPVPDGLATHYIDIPWLMIAGVVLGLPLLTALVMAAAARSRLPMVARLQ</sequence>
<gene>
    <name evidence="9" type="ORF">ISG29_05470</name>
</gene>
<feature type="transmembrane region" description="Helical" evidence="7">
    <location>
        <begin position="497"/>
        <end position="518"/>
    </location>
</feature>
<feature type="transmembrane region" description="Helical" evidence="7">
    <location>
        <begin position="797"/>
        <end position="823"/>
    </location>
</feature>
<keyword evidence="5 7" id="KW-0472">Membrane</keyword>
<evidence type="ECO:0000256" key="6">
    <source>
        <dbReference type="ARBA" id="ARBA00038076"/>
    </source>
</evidence>
<feature type="transmembrane region" description="Helical" evidence="7">
    <location>
        <begin position="847"/>
        <end position="871"/>
    </location>
</feature>
<evidence type="ECO:0000256" key="5">
    <source>
        <dbReference type="ARBA" id="ARBA00023136"/>
    </source>
</evidence>
<feature type="transmembrane region" description="Helical" evidence="7">
    <location>
        <begin position="448"/>
        <end position="476"/>
    </location>
</feature>
<dbReference type="InterPro" id="IPR050250">
    <property type="entry name" value="Macrolide_Exporter_MacB"/>
</dbReference>
<dbReference type="GO" id="GO:0022857">
    <property type="term" value="F:transmembrane transporter activity"/>
    <property type="evidence" value="ECO:0007669"/>
    <property type="project" value="TreeGrafter"/>
</dbReference>